<evidence type="ECO:0000313" key="1">
    <source>
        <dbReference type="EMBL" id="JAD51701.1"/>
    </source>
</evidence>
<name>A0A0A9AKM3_ARUDO</name>
<protein>
    <submittedName>
        <fullName evidence="1">Uncharacterized protein</fullName>
    </submittedName>
</protein>
<reference evidence="1" key="2">
    <citation type="journal article" date="2015" name="Data Brief">
        <title>Shoot transcriptome of the giant reed, Arundo donax.</title>
        <authorList>
            <person name="Barrero R.A."/>
            <person name="Guerrero F.D."/>
            <person name="Moolhuijzen P."/>
            <person name="Goolsby J.A."/>
            <person name="Tidwell J."/>
            <person name="Bellgard S.E."/>
            <person name="Bellgard M.I."/>
        </authorList>
    </citation>
    <scope>NUCLEOTIDE SEQUENCE</scope>
    <source>
        <tissue evidence="1">Shoot tissue taken approximately 20 cm above the soil surface</tissue>
    </source>
</reference>
<accession>A0A0A9AKM3</accession>
<organism evidence="1">
    <name type="scientific">Arundo donax</name>
    <name type="common">Giant reed</name>
    <name type="synonym">Donax arundinaceus</name>
    <dbReference type="NCBI Taxonomy" id="35708"/>
    <lineage>
        <taxon>Eukaryota</taxon>
        <taxon>Viridiplantae</taxon>
        <taxon>Streptophyta</taxon>
        <taxon>Embryophyta</taxon>
        <taxon>Tracheophyta</taxon>
        <taxon>Spermatophyta</taxon>
        <taxon>Magnoliopsida</taxon>
        <taxon>Liliopsida</taxon>
        <taxon>Poales</taxon>
        <taxon>Poaceae</taxon>
        <taxon>PACMAD clade</taxon>
        <taxon>Arundinoideae</taxon>
        <taxon>Arundineae</taxon>
        <taxon>Arundo</taxon>
    </lineage>
</organism>
<reference evidence="1" key="1">
    <citation type="submission" date="2014-09" db="EMBL/GenBank/DDBJ databases">
        <authorList>
            <person name="Magalhaes I.L.F."/>
            <person name="Oliveira U."/>
            <person name="Santos F.R."/>
            <person name="Vidigal T.H.D.A."/>
            <person name="Brescovit A.D."/>
            <person name="Santos A.J."/>
        </authorList>
    </citation>
    <scope>NUCLEOTIDE SEQUENCE</scope>
    <source>
        <tissue evidence="1">Shoot tissue taken approximately 20 cm above the soil surface</tissue>
    </source>
</reference>
<sequence>MVRHTHGSTLAVVDIRQIFSVVLLYRHVLLAV</sequence>
<proteinExistence type="predicted"/>
<dbReference type="EMBL" id="GBRH01246194">
    <property type="protein sequence ID" value="JAD51701.1"/>
    <property type="molecule type" value="Transcribed_RNA"/>
</dbReference>
<dbReference type="AlphaFoldDB" id="A0A0A9AKM3"/>